<sequence length="294" mass="32934">MSQMTFEPLEGVTFGARVHGVKLTAMDDAAFRELHDNWLEYGLLIVPEQFLTREEQIAFARRFGDLEFEIAEIGNMRDDGSLRPDDGSDEMMKINRGNMGWHHDSTYMPVQAKGAVFSAEIVPQEGGATGFADMRAAYDELDDATKARIENLRAHHSLHHSQAKVGHKTKPVKDGKVNAGGTFGGYGLHDGPVSIRPLVKVHPETGRKNLLVGRHAYDIIGMSSEESEKLLQDLVDFACQPPRIYHHQWAPGDAVIWDNRRLMHQATPWPFDQARRMWHSRIAGDPETEAAMAA</sequence>
<feature type="domain" description="TauD/TfdA-like" evidence="6">
    <location>
        <begin position="7"/>
        <end position="280"/>
    </location>
</feature>
<dbReference type="OrthoDB" id="7209371at2"/>
<dbReference type="GO" id="GO:0016706">
    <property type="term" value="F:2-oxoglutarate-dependent dioxygenase activity"/>
    <property type="evidence" value="ECO:0007669"/>
    <property type="project" value="UniProtKB-ARBA"/>
</dbReference>
<comment type="similarity">
    <text evidence="1">Belongs to the TfdA dioxygenase family.</text>
</comment>
<dbReference type="SUPFAM" id="SSF51197">
    <property type="entry name" value="Clavaminate synthase-like"/>
    <property type="match status" value="1"/>
</dbReference>
<evidence type="ECO:0000259" key="6">
    <source>
        <dbReference type="Pfam" id="PF02668"/>
    </source>
</evidence>
<organism evidence="7 8">
    <name type="scientific">Minwuia thermotolerans</name>
    <dbReference type="NCBI Taxonomy" id="2056226"/>
    <lineage>
        <taxon>Bacteria</taxon>
        <taxon>Pseudomonadati</taxon>
        <taxon>Pseudomonadota</taxon>
        <taxon>Alphaproteobacteria</taxon>
        <taxon>Minwuiales</taxon>
        <taxon>Minwuiaceae</taxon>
        <taxon>Minwuia</taxon>
    </lineage>
</organism>
<keyword evidence="3 7" id="KW-0223">Dioxygenase</keyword>
<dbReference type="EMBL" id="PHIG01000064">
    <property type="protein sequence ID" value="PJK27421.1"/>
    <property type="molecule type" value="Genomic_DNA"/>
</dbReference>
<dbReference type="Pfam" id="PF02668">
    <property type="entry name" value="TauD"/>
    <property type="match status" value="1"/>
</dbReference>
<evidence type="ECO:0000256" key="2">
    <source>
        <dbReference type="ARBA" id="ARBA00022723"/>
    </source>
</evidence>
<dbReference type="PANTHER" id="PTHR43779">
    <property type="entry name" value="DIOXYGENASE RV0097-RELATED"/>
    <property type="match status" value="1"/>
</dbReference>
<keyword evidence="5" id="KW-0408">Iron</keyword>
<name>A0A2M9FVC2_9PROT</name>
<evidence type="ECO:0000313" key="8">
    <source>
        <dbReference type="Proteomes" id="UP000229498"/>
    </source>
</evidence>
<dbReference type="GO" id="GO:0046872">
    <property type="term" value="F:metal ion binding"/>
    <property type="evidence" value="ECO:0007669"/>
    <property type="project" value="UniProtKB-KW"/>
</dbReference>
<keyword evidence="4" id="KW-0560">Oxidoreductase</keyword>
<evidence type="ECO:0000256" key="1">
    <source>
        <dbReference type="ARBA" id="ARBA00005896"/>
    </source>
</evidence>
<dbReference type="InterPro" id="IPR051178">
    <property type="entry name" value="TfdA_dioxygenase"/>
</dbReference>
<evidence type="ECO:0000256" key="4">
    <source>
        <dbReference type="ARBA" id="ARBA00023002"/>
    </source>
</evidence>
<dbReference type="AlphaFoldDB" id="A0A2M9FVC2"/>
<reference evidence="7 8" key="1">
    <citation type="submission" date="2017-11" db="EMBL/GenBank/DDBJ databases">
        <title>Draft genome sequence of Rhizobiales bacterium SY3-13.</title>
        <authorList>
            <person name="Sun C."/>
        </authorList>
    </citation>
    <scope>NUCLEOTIDE SEQUENCE [LARGE SCALE GENOMIC DNA]</scope>
    <source>
        <strain evidence="7 8">SY3-13</strain>
    </source>
</reference>
<dbReference type="RefSeq" id="WP_109794810.1">
    <property type="nucleotide sequence ID" value="NZ_PHIG01000064.1"/>
</dbReference>
<dbReference type="PANTHER" id="PTHR43779:SF3">
    <property type="entry name" value="(3R)-3-[(CARBOXYMETHYL)AMINO]FATTY ACID OXYGENASE_DECARBOXYLASE"/>
    <property type="match status" value="1"/>
</dbReference>
<evidence type="ECO:0000256" key="5">
    <source>
        <dbReference type="ARBA" id="ARBA00023004"/>
    </source>
</evidence>
<protein>
    <submittedName>
        <fullName evidence="7">TauD/TfdA family dioxygenase</fullName>
    </submittedName>
</protein>
<dbReference type="Proteomes" id="UP000229498">
    <property type="component" value="Unassembled WGS sequence"/>
</dbReference>
<gene>
    <name evidence="7" type="ORF">CVT23_22370</name>
</gene>
<comment type="caution">
    <text evidence="7">The sequence shown here is derived from an EMBL/GenBank/DDBJ whole genome shotgun (WGS) entry which is preliminary data.</text>
</comment>
<dbReference type="Gene3D" id="3.60.130.10">
    <property type="entry name" value="Clavaminate synthase-like"/>
    <property type="match status" value="1"/>
</dbReference>
<dbReference type="InterPro" id="IPR003819">
    <property type="entry name" value="TauD/TfdA-like"/>
</dbReference>
<evidence type="ECO:0000256" key="3">
    <source>
        <dbReference type="ARBA" id="ARBA00022964"/>
    </source>
</evidence>
<evidence type="ECO:0000313" key="7">
    <source>
        <dbReference type="EMBL" id="PJK27421.1"/>
    </source>
</evidence>
<accession>A0A2M9FVC2</accession>
<dbReference type="InterPro" id="IPR042098">
    <property type="entry name" value="TauD-like_sf"/>
</dbReference>
<proteinExistence type="inferred from homology"/>
<keyword evidence="2" id="KW-0479">Metal-binding</keyword>
<keyword evidence="8" id="KW-1185">Reference proteome</keyword>